<dbReference type="Proteomes" id="UP000054166">
    <property type="component" value="Unassembled WGS sequence"/>
</dbReference>
<comment type="similarity">
    <text evidence="1 6">Belongs to the peptidase S10 family.</text>
</comment>
<evidence type="ECO:0000256" key="6">
    <source>
        <dbReference type="RuleBase" id="RU361156"/>
    </source>
</evidence>
<name>A0A0C3CLJ4_PILCF</name>
<dbReference type="InterPro" id="IPR033124">
    <property type="entry name" value="Ser_caboxypep_his_AS"/>
</dbReference>
<organism evidence="8 9">
    <name type="scientific">Piloderma croceum (strain F 1598)</name>
    <dbReference type="NCBI Taxonomy" id="765440"/>
    <lineage>
        <taxon>Eukaryota</taxon>
        <taxon>Fungi</taxon>
        <taxon>Dikarya</taxon>
        <taxon>Basidiomycota</taxon>
        <taxon>Agaricomycotina</taxon>
        <taxon>Agaricomycetes</taxon>
        <taxon>Agaricomycetidae</taxon>
        <taxon>Atheliales</taxon>
        <taxon>Atheliaceae</taxon>
        <taxon>Piloderma</taxon>
    </lineage>
</organism>
<evidence type="ECO:0000313" key="8">
    <source>
        <dbReference type="EMBL" id="KIM90542.1"/>
    </source>
</evidence>
<protein>
    <recommendedName>
        <fullName evidence="6">Carboxypeptidase</fullName>
        <ecNumber evidence="6">3.4.16.-</ecNumber>
    </recommendedName>
</protein>
<keyword evidence="9" id="KW-1185">Reference proteome</keyword>
<evidence type="ECO:0000256" key="4">
    <source>
        <dbReference type="ARBA" id="ARBA00022801"/>
    </source>
</evidence>
<dbReference type="PANTHER" id="PTHR11802:SF479">
    <property type="entry name" value="CARBOXYPEPTIDASE"/>
    <property type="match status" value="1"/>
</dbReference>
<dbReference type="SUPFAM" id="SSF53474">
    <property type="entry name" value="alpha/beta-Hydrolases"/>
    <property type="match status" value="1"/>
</dbReference>
<keyword evidence="7" id="KW-0812">Transmembrane</keyword>
<feature type="signal peptide" evidence="6">
    <location>
        <begin position="1"/>
        <end position="21"/>
    </location>
</feature>
<dbReference type="Gene3D" id="3.40.50.1820">
    <property type="entry name" value="alpha/beta hydrolase"/>
    <property type="match status" value="1"/>
</dbReference>
<evidence type="ECO:0000256" key="2">
    <source>
        <dbReference type="ARBA" id="ARBA00022645"/>
    </source>
</evidence>
<dbReference type="OrthoDB" id="443318at2759"/>
<dbReference type="InterPro" id="IPR001563">
    <property type="entry name" value="Peptidase_S10"/>
</dbReference>
<dbReference type="InterPro" id="IPR029058">
    <property type="entry name" value="AB_hydrolase_fold"/>
</dbReference>
<dbReference type="GO" id="GO:0004185">
    <property type="term" value="F:serine-type carboxypeptidase activity"/>
    <property type="evidence" value="ECO:0007669"/>
    <property type="project" value="UniProtKB-UniRule"/>
</dbReference>
<proteinExistence type="inferred from homology"/>
<keyword evidence="3 6" id="KW-0645">Protease</keyword>
<dbReference type="EMBL" id="KN832973">
    <property type="protein sequence ID" value="KIM90542.1"/>
    <property type="molecule type" value="Genomic_DNA"/>
</dbReference>
<keyword evidence="4 6" id="KW-0378">Hydrolase</keyword>
<feature type="transmembrane region" description="Helical" evidence="7">
    <location>
        <begin position="626"/>
        <end position="644"/>
    </location>
</feature>
<accession>A0A0C3CLJ4</accession>
<feature type="chain" id="PRO_5005111026" description="Carboxypeptidase" evidence="6">
    <location>
        <begin position="22"/>
        <end position="645"/>
    </location>
</feature>
<reference evidence="9" key="2">
    <citation type="submission" date="2015-01" db="EMBL/GenBank/DDBJ databases">
        <title>Evolutionary Origins and Diversification of the Mycorrhizal Mutualists.</title>
        <authorList>
            <consortium name="DOE Joint Genome Institute"/>
            <consortium name="Mycorrhizal Genomics Consortium"/>
            <person name="Kohler A."/>
            <person name="Kuo A."/>
            <person name="Nagy L.G."/>
            <person name="Floudas D."/>
            <person name="Copeland A."/>
            <person name="Barry K.W."/>
            <person name="Cichocki N."/>
            <person name="Veneault-Fourrey C."/>
            <person name="LaButti K."/>
            <person name="Lindquist E.A."/>
            <person name="Lipzen A."/>
            <person name="Lundell T."/>
            <person name="Morin E."/>
            <person name="Murat C."/>
            <person name="Riley R."/>
            <person name="Ohm R."/>
            <person name="Sun H."/>
            <person name="Tunlid A."/>
            <person name="Henrissat B."/>
            <person name="Grigoriev I.V."/>
            <person name="Hibbett D.S."/>
            <person name="Martin F."/>
        </authorList>
    </citation>
    <scope>NUCLEOTIDE SEQUENCE [LARGE SCALE GENOMIC DNA]</scope>
    <source>
        <strain evidence="9">F 1598</strain>
    </source>
</reference>
<keyword evidence="6" id="KW-0732">Signal</keyword>
<dbReference type="PROSITE" id="PS00560">
    <property type="entry name" value="CARBOXYPEPT_SER_HIS"/>
    <property type="match status" value="1"/>
</dbReference>
<evidence type="ECO:0000256" key="3">
    <source>
        <dbReference type="ARBA" id="ARBA00022670"/>
    </source>
</evidence>
<keyword evidence="2 6" id="KW-0121">Carboxypeptidase</keyword>
<dbReference type="HOGENOM" id="CLU_440163_0_0_1"/>
<dbReference type="PANTHER" id="PTHR11802">
    <property type="entry name" value="SERINE PROTEASE FAMILY S10 SERINE CARBOXYPEPTIDASE"/>
    <property type="match status" value="1"/>
</dbReference>
<dbReference type="GO" id="GO:0006508">
    <property type="term" value="P:proteolysis"/>
    <property type="evidence" value="ECO:0007669"/>
    <property type="project" value="UniProtKB-KW"/>
</dbReference>
<evidence type="ECO:0000313" key="9">
    <source>
        <dbReference type="Proteomes" id="UP000054166"/>
    </source>
</evidence>
<dbReference type="STRING" id="765440.A0A0C3CLJ4"/>
<dbReference type="Pfam" id="PF00450">
    <property type="entry name" value="Peptidase_S10"/>
    <property type="match status" value="1"/>
</dbReference>
<dbReference type="InterPro" id="IPR018202">
    <property type="entry name" value="Ser_caboxypep_ser_AS"/>
</dbReference>
<keyword evidence="7" id="KW-1133">Transmembrane helix</keyword>
<sequence>MMVSVIFALLAATSTLVNVQAQSGLPSSFPHTYPNQPVGNYSTAWQTYFQVTQELPNVTWTLPRNWAGNIAVGRDGHPNNTLFFWAFEHTNGSLTDENNEEPWGLWLNGGPGSSSMAGLTLENGPIQVTSEYSIVQNNFSWNGLADYIWIDQPVGTGFATADATGYVTDEDQMGHDFFGFLDNLVKVFPGLAKRPLYLTGESYAGTYIPYITKTYFGMEKPPVRLAKIAMGDGTIGSSATFEMLPTLSVIETYPQLIGYDDEIFAYFKQQEHLCGFDLNLTYPQDAHFPPLSIIPPTDRQVNDLLAQRKTPFRQQSFIDKAATRFVKRSDNSTRCPPKESLIGQGDETINGWYGCFLYDEMLDYALNCSFPYNLEPLDGSDFDVYDIPDALSPQAPLDASIFLNDPRTVQAIHAPQKTWFESINYPFGSDPQGEDPSAPPMDFLTDLATNASKHDIGIVIYSGNDDSLVPRRGSEVVIQNTTFGGIQGFTRKPSTAWTDDAGRFAGIVHQERNFTYVVVSGAGHLVPHYQPEAAYTFLREFVLGTNQTGLVKNASGTVSVVGGESPTLAAGVLPGNLEIFYGSGSTESTYIAPTATIAAWSSFIATAAPSGDIVVNIKARSLGHRTAPPIVVVLFISTAIFLILQ</sequence>
<dbReference type="PRINTS" id="PR00724">
    <property type="entry name" value="CRBOXYPTASEC"/>
</dbReference>
<dbReference type="PROSITE" id="PS00131">
    <property type="entry name" value="CARBOXYPEPT_SER_SER"/>
    <property type="match status" value="1"/>
</dbReference>
<evidence type="ECO:0000256" key="5">
    <source>
        <dbReference type="ARBA" id="ARBA00023180"/>
    </source>
</evidence>
<dbReference type="InParanoid" id="A0A0C3CLJ4"/>
<reference evidence="8 9" key="1">
    <citation type="submission" date="2014-04" db="EMBL/GenBank/DDBJ databases">
        <authorList>
            <consortium name="DOE Joint Genome Institute"/>
            <person name="Kuo A."/>
            <person name="Tarkka M."/>
            <person name="Buscot F."/>
            <person name="Kohler A."/>
            <person name="Nagy L.G."/>
            <person name="Floudas D."/>
            <person name="Copeland A."/>
            <person name="Barry K.W."/>
            <person name="Cichocki N."/>
            <person name="Veneault-Fourrey C."/>
            <person name="LaButti K."/>
            <person name="Lindquist E.A."/>
            <person name="Lipzen A."/>
            <person name="Lundell T."/>
            <person name="Morin E."/>
            <person name="Murat C."/>
            <person name="Sun H."/>
            <person name="Tunlid A."/>
            <person name="Henrissat B."/>
            <person name="Grigoriev I.V."/>
            <person name="Hibbett D.S."/>
            <person name="Martin F."/>
            <person name="Nordberg H.P."/>
            <person name="Cantor M.N."/>
            <person name="Hua S.X."/>
        </authorList>
    </citation>
    <scope>NUCLEOTIDE SEQUENCE [LARGE SCALE GENOMIC DNA]</scope>
    <source>
        <strain evidence="8 9">F 1598</strain>
    </source>
</reference>
<dbReference type="EC" id="3.4.16.-" evidence="6"/>
<keyword evidence="5" id="KW-0325">Glycoprotein</keyword>
<evidence type="ECO:0000256" key="7">
    <source>
        <dbReference type="SAM" id="Phobius"/>
    </source>
</evidence>
<dbReference type="AlphaFoldDB" id="A0A0C3CLJ4"/>
<keyword evidence="7" id="KW-0472">Membrane</keyword>
<evidence type="ECO:0000256" key="1">
    <source>
        <dbReference type="ARBA" id="ARBA00009431"/>
    </source>
</evidence>
<gene>
    <name evidence="8" type="ORF">PILCRDRAFT_186958</name>
</gene>